<dbReference type="AlphaFoldDB" id="A0AA85JL45"/>
<dbReference type="WBParaSite" id="TREG1_3930.2">
    <property type="protein sequence ID" value="TREG1_3930.2"/>
    <property type="gene ID" value="TREG1_3930"/>
</dbReference>
<accession>A0AA85JL45</accession>
<proteinExistence type="inferred from homology"/>
<feature type="transmembrane region" description="Helical" evidence="7">
    <location>
        <begin position="344"/>
        <end position="366"/>
    </location>
</feature>
<feature type="transmembrane region" description="Helical" evidence="7">
    <location>
        <begin position="271"/>
        <end position="291"/>
    </location>
</feature>
<keyword evidence="4 7" id="KW-0812">Transmembrane</keyword>
<feature type="transmembrane region" description="Helical" evidence="7">
    <location>
        <begin position="378"/>
        <end position="402"/>
    </location>
</feature>
<dbReference type="WBParaSite" id="TREG1_3930.1">
    <property type="protein sequence ID" value="TREG1_3930.1"/>
    <property type="gene ID" value="TREG1_3930"/>
</dbReference>
<dbReference type="InterPro" id="IPR036259">
    <property type="entry name" value="MFS_trans_sf"/>
</dbReference>
<feature type="transmembrane region" description="Helical" evidence="7">
    <location>
        <begin position="20"/>
        <end position="39"/>
    </location>
</feature>
<dbReference type="SUPFAM" id="SSF103473">
    <property type="entry name" value="MFS general substrate transporter"/>
    <property type="match status" value="1"/>
</dbReference>
<name>A0AA85JL45_TRIRE</name>
<reference evidence="8" key="1">
    <citation type="submission" date="2022-06" db="EMBL/GenBank/DDBJ databases">
        <authorList>
            <person name="Berger JAMES D."/>
            <person name="Berger JAMES D."/>
        </authorList>
    </citation>
    <scope>NUCLEOTIDE SEQUENCE [LARGE SCALE GENOMIC DNA]</scope>
</reference>
<feature type="transmembrane region" description="Helical" evidence="7">
    <location>
        <begin position="131"/>
        <end position="162"/>
    </location>
</feature>
<dbReference type="PIRSF" id="PIRSF016379">
    <property type="entry name" value="ENT"/>
    <property type="match status" value="1"/>
</dbReference>
<sequence>MASESKDDRGYVPKDKYRLVYIVLFMCGLGGLLPWNFFINAQRYFDYKMRNKSLPNTADYSNPNIMTPSQVLFGSFIAVCSLVPFALMSVANLFLMKWFKSNLRFIVGSVVVFLVFLATVIIVPIDVSADAFLGLTLFSVVLLNCGSALVQSSVFSTAAVLPSESMKAVLEGQAVSGVLASVASIISIAAASTPTASGMAYFLIALIFIAVSTVLFLMLPKNSYFRYYWKGRASANPNEGEPSIQRQHSESLEPIVDRQPIGVLASMRETILPGFCVLLTLLVTLSIFPAVASRIRPMNVIPGDKWTNIYFVPVLIFLSYNICDWCGRTLGGFVKWPRRNQMRLVLALCILRFILIPFCMFCNAQPRYHLPVLFKHDVFPALMVIILGLTNGYLMTIAMMHGPTFASPGNHESAGAALCIYLALGLSSGVALSVGFVKAV</sequence>
<feature type="transmembrane region" description="Helical" evidence="7">
    <location>
        <begin position="306"/>
        <end position="323"/>
    </location>
</feature>
<comment type="similarity">
    <text evidence="2">Belongs to the SLC29A/ENT transporter (TC 2.A.57) family.</text>
</comment>
<dbReference type="PANTHER" id="PTHR10332:SF17">
    <property type="entry name" value="EQUILIBRATIVE NUCLEOSIDE TRANSPORTER 3"/>
    <property type="match status" value="1"/>
</dbReference>
<evidence type="ECO:0000313" key="10">
    <source>
        <dbReference type="WBParaSite" id="TREG1_3930.2"/>
    </source>
</evidence>
<dbReference type="GO" id="GO:0005794">
    <property type="term" value="C:Golgi apparatus"/>
    <property type="evidence" value="ECO:0007669"/>
    <property type="project" value="TreeGrafter"/>
</dbReference>
<feature type="transmembrane region" description="Helical" evidence="7">
    <location>
        <begin position="102"/>
        <end position="125"/>
    </location>
</feature>
<feature type="transmembrane region" description="Helical" evidence="7">
    <location>
        <begin position="71"/>
        <end position="95"/>
    </location>
</feature>
<reference evidence="9 10" key="2">
    <citation type="submission" date="2023-11" db="UniProtKB">
        <authorList>
            <consortium name="WormBaseParasite"/>
        </authorList>
    </citation>
    <scope>IDENTIFICATION</scope>
</reference>
<protein>
    <recommendedName>
        <fullName evidence="11">Equilibrative nucleoside transporter 3</fullName>
    </recommendedName>
</protein>
<evidence type="ECO:0000256" key="1">
    <source>
        <dbReference type="ARBA" id="ARBA00004141"/>
    </source>
</evidence>
<dbReference type="Pfam" id="PF01733">
    <property type="entry name" value="Nucleoside_tran"/>
    <property type="match status" value="1"/>
</dbReference>
<feature type="transmembrane region" description="Helical" evidence="7">
    <location>
        <begin position="414"/>
        <end position="437"/>
    </location>
</feature>
<dbReference type="Proteomes" id="UP000050795">
    <property type="component" value="Unassembled WGS sequence"/>
</dbReference>
<organism evidence="8 10">
    <name type="scientific">Trichobilharzia regenti</name>
    <name type="common">Nasal bird schistosome</name>
    <dbReference type="NCBI Taxonomy" id="157069"/>
    <lineage>
        <taxon>Eukaryota</taxon>
        <taxon>Metazoa</taxon>
        <taxon>Spiralia</taxon>
        <taxon>Lophotrochozoa</taxon>
        <taxon>Platyhelminthes</taxon>
        <taxon>Trematoda</taxon>
        <taxon>Digenea</taxon>
        <taxon>Strigeidida</taxon>
        <taxon>Schistosomatoidea</taxon>
        <taxon>Schistosomatidae</taxon>
        <taxon>Trichobilharzia</taxon>
    </lineage>
</organism>
<keyword evidence="6 7" id="KW-0472">Membrane</keyword>
<evidence type="ECO:0000256" key="2">
    <source>
        <dbReference type="ARBA" id="ARBA00007965"/>
    </source>
</evidence>
<keyword evidence="8" id="KW-1185">Reference proteome</keyword>
<evidence type="ECO:0000256" key="5">
    <source>
        <dbReference type="ARBA" id="ARBA00022989"/>
    </source>
</evidence>
<dbReference type="GO" id="GO:0005886">
    <property type="term" value="C:plasma membrane"/>
    <property type="evidence" value="ECO:0007669"/>
    <property type="project" value="TreeGrafter"/>
</dbReference>
<evidence type="ECO:0000313" key="8">
    <source>
        <dbReference type="Proteomes" id="UP000050795"/>
    </source>
</evidence>
<dbReference type="PANTHER" id="PTHR10332">
    <property type="entry name" value="EQUILIBRATIVE NUCLEOSIDE TRANSPORTER"/>
    <property type="match status" value="1"/>
</dbReference>
<dbReference type="PRINTS" id="PR01130">
    <property type="entry name" value="DERENTRNSPRT"/>
</dbReference>
<evidence type="ECO:0000256" key="7">
    <source>
        <dbReference type="SAM" id="Phobius"/>
    </source>
</evidence>
<evidence type="ECO:0008006" key="11">
    <source>
        <dbReference type="Google" id="ProtNLM"/>
    </source>
</evidence>
<evidence type="ECO:0000256" key="6">
    <source>
        <dbReference type="ARBA" id="ARBA00023136"/>
    </source>
</evidence>
<evidence type="ECO:0000313" key="9">
    <source>
        <dbReference type="WBParaSite" id="TREG1_3930.1"/>
    </source>
</evidence>
<dbReference type="GO" id="GO:0005337">
    <property type="term" value="F:nucleoside transmembrane transporter activity"/>
    <property type="evidence" value="ECO:0007669"/>
    <property type="project" value="InterPro"/>
</dbReference>
<evidence type="ECO:0000256" key="3">
    <source>
        <dbReference type="ARBA" id="ARBA00022448"/>
    </source>
</evidence>
<feature type="transmembrane region" description="Helical" evidence="7">
    <location>
        <begin position="174"/>
        <end position="193"/>
    </location>
</feature>
<keyword evidence="5 7" id="KW-1133">Transmembrane helix</keyword>
<dbReference type="InterPro" id="IPR002259">
    <property type="entry name" value="Eqnu_transpt"/>
</dbReference>
<feature type="transmembrane region" description="Helical" evidence="7">
    <location>
        <begin position="199"/>
        <end position="219"/>
    </location>
</feature>
<evidence type="ECO:0000256" key="4">
    <source>
        <dbReference type="ARBA" id="ARBA00022692"/>
    </source>
</evidence>
<keyword evidence="3" id="KW-0813">Transport</keyword>
<comment type="subcellular location">
    <subcellularLocation>
        <location evidence="1">Membrane</location>
        <topology evidence="1">Multi-pass membrane protein</topology>
    </subcellularLocation>
</comment>